<evidence type="ECO:0000313" key="5">
    <source>
        <dbReference type="EMBL" id="MBL0373918.1"/>
    </source>
</evidence>
<keyword evidence="3" id="KW-0472">Membrane</keyword>
<dbReference type="Pfam" id="PF20973">
    <property type="entry name" value="VUPS"/>
    <property type="match status" value="1"/>
</dbReference>
<feature type="transmembrane region" description="Helical" evidence="3">
    <location>
        <begin position="134"/>
        <end position="154"/>
    </location>
</feature>
<keyword evidence="3" id="KW-0812">Transmembrane</keyword>
<feature type="transmembrane region" description="Helical" evidence="3">
    <location>
        <begin position="203"/>
        <end position="223"/>
    </location>
</feature>
<dbReference type="Pfam" id="PF00990">
    <property type="entry name" value="GGDEF"/>
    <property type="match status" value="1"/>
</dbReference>
<dbReference type="GO" id="GO:1902201">
    <property type="term" value="P:negative regulation of bacterial-type flagellum-dependent cell motility"/>
    <property type="evidence" value="ECO:0007669"/>
    <property type="project" value="TreeGrafter"/>
</dbReference>
<evidence type="ECO:0000256" key="1">
    <source>
        <dbReference type="ARBA" id="ARBA00012528"/>
    </source>
</evidence>
<sequence>MEFYNLAILAVEAAIYFLVLIVLLHFRARIGVGVFITVLGTMHFLETYLAAKFYISVPFGSISPGSVMMFSGKLMMTLLLYTKEDAATVRQLIYGLLIGNLACLLLAYTLNLQFGTGVDGRPLPGDDFMGEMGVLMVWGTALLYIDSIGIILIYERLGRVIGRGLVPRMFIAGALTLTFDQLGFFGVLHFYTGAPPSVFWSGLIGKIGMAAFYSVLTGIYLIVARQQWKMPVRIGIRDLYNDLTYREKYDELLSRTGLDTLTGLQDRARLEQDGIEMLKTATRNNEALSLLVIDADHFKDVNDRFGHLEGDNVLKMIAESLRGSVRAGDRIYRFGGEEFIMLVARASHAEALETAERVRRNVVDNVRAGGVLPVSISIGVATAPLHGQSLVELISAADRSLYQAKADGRNRVQGAPIS</sequence>
<dbReference type="NCBIfam" id="TIGR00254">
    <property type="entry name" value="GGDEF"/>
    <property type="match status" value="1"/>
</dbReference>
<accession>A0A936YNV1</accession>
<keyword evidence="6" id="KW-1185">Reference proteome</keyword>
<feature type="transmembrane region" description="Helical" evidence="3">
    <location>
        <begin position="6"/>
        <end position="26"/>
    </location>
</feature>
<evidence type="ECO:0000313" key="6">
    <source>
        <dbReference type="Proteomes" id="UP000633219"/>
    </source>
</evidence>
<dbReference type="SMART" id="SM00267">
    <property type="entry name" value="GGDEF"/>
    <property type="match status" value="1"/>
</dbReference>
<keyword evidence="3" id="KW-1133">Transmembrane helix</keyword>
<feature type="transmembrane region" description="Helical" evidence="3">
    <location>
        <begin position="93"/>
        <end position="114"/>
    </location>
</feature>
<dbReference type="PANTHER" id="PTHR45138:SF9">
    <property type="entry name" value="DIGUANYLATE CYCLASE DGCM-RELATED"/>
    <property type="match status" value="1"/>
</dbReference>
<dbReference type="EMBL" id="JAEQNC010000010">
    <property type="protein sequence ID" value="MBL0373918.1"/>
    <property type="molecule type" value="Genomic_DNA"/>
</dbReference>
<dbReference type="InterPro" id="IPR043128">
    <property type="entry name" value="Rev_trsase/Diguanyl_cyclase"/>
</dbReference>
<dbReference type="SUPFAM" id="SSF55073">
    <property type="entry name" value="Nucleotide cyclase"/>
    <property type="match status" value="1"/>
</dbReference>
<gene>
    <name evidence="5" type="ORF">JJB09_17990</name>
</gene>
<evidence type="ECO:0000256" key="2">
    <source>
        <dbReference type="ARBA" id="ARBA00034247"/>
    </source>
</evidence>
<dbReference type="Gene3D" id="3.30.70.270">
    <property type="match status" value="1"/>
</dbReference>
<comment type="caution">
    <text evidence="5">The sequence shown here is derived from an EMBL/GenBank/DDBJ whole genome shotgun (WGS) entry which is preliminary data.</text>
</comment>
<dbReference type="InterPro" id="IPR048533">
    <property type="entry name" value="VUPS"/>
</dbReference>
<dbReference type="GO" id="GO:0043709">
    <property type="term" value="P:cell adhesion involved in single-species biofilm formation"/>
    <property type="evidence" value="ECO:0007669"/>
    <property type="project" value="TreeGrafter"/>
</dbReference>
<dbReference type="InterPro" id="IPR000160">
    <property type="entry name" value="GGDEF_dom"/>
</dbReference>
<feature type="transmembrane region" description="Helical" evidence="3">
    <location>
        <begin position="61"/>
        <end position="81"/>
    </location>
</feature>
<dbReference type="InterPro" id="IPR029787">
    <property type="entry name" value="Nucleotide_cyclase"/>
</dbReference>
<dbReference type="AlphaFoldDB" id="A0A936YNV1"/>
<dbReference type="EC" id="2.7.7.65" evidence="1"/>
<feature type="transmembrane region" description="Helical" evidence="3">
    <location>
        <begin position="166"/>
        <end position="191"/>
    </location>
</feature>
<organism evidence="5 6">
    <name type="scientific">Rhizobium setariae</name>
    <dbReference type="NCBI Taxonomy" id="2801340"/>
    <lineage>
        <taxon>Bacteria</taxon>
        <taxon>Pseudomonadati</taxon>
        <taxon>Pseudomonadota</taxon>
        <taxon>Alphaproteobacteria</taxon>
        <taxon>Hyphomicrobiales</taxon>
        <taxon>Rhizobiaceae</taxon>
        <taxon>Rhizobium/Agrobacterium group</taxon>
        <taxon>Rhizobium</taxon>
    </lineage>
</organism>
<dbReference type="FunFam" id="3.30.70.270:FF:000001">
    <property type="entry name" value="Diguanylate cyclase domain protein"/>
    <property type="match status" value="1"/>
</dbReference>
<evidence type="ECO:0000256" key="3">
    <source>
        <dbReference type="SAM" id="Phobius"/>
    </source>
</evidence>
<dbReference type="GO" id="GO:0005886">
    <property type="term" value="C:plasma membrane"/>
    <property type="evidence" value="ECO:0007669"/>
    <property type="project" value="TreeGrafter"/>
</dbReference>
<protein>
    <recommendedName>
        <fullName evidence="1">diguanylate cyclase</fullName>
        <ecNumber evidence="1">2.7.7.65</ecNumber>
    </recommendedName>
</protein>
<dbReference type="GO" id="GO:0052621">
    <property type="term" value="F:diguanylate cyclase activity"/>
    <property type="evidence" value="ECO:0007669"/>
    <property type="project" value="UniProtKB-EC"/>
</dbReference>
<dbReference type="PANTHER" id="PTHR45138">
    <property type="entry name" value="REGULATORY COMPONENTS OF SENSORY TRANSDUCTION SYSTEM"/>
    <property type="match status" value="1"/>
</dbReference>
<comment type="catalytic activity">
    <reaction evidence="2">
        <text>2 GTP = 3',3'-c-di-GMP + 2 diphosphate</text>
        <dbReference type="Rhea" id="RHEA:24898"/>
        <dbReference type="ChEBI" id="CHEBI:33019"/>
        <dbReference type="ChEBI" id="CHEBI:37565"/>
        <dbReference type="ChEBI" id="CHEBI:58805"/>
        <dbReference type="EC" id="2.7.7.65"/>
    </reaction>
</comment>
<feature type="domain" description="GGDEF" evidence="4">
    <location>
        <begin position="286"/>
        <end position="417"/>
    </location>
</feature>
<evidence type="ECO:0000259" key="4">
    <source>
        <dbReference type="PROSITE" id="PS50887"/>
    </source>
</evidence>
<proteinExistence type="predicted"/>
<dbReference type="PROSITE" id="PS50887">
    <property type="entry name" value="GGDEF"/>
    <property type="match status" value="1"/>
</dbReference>
<dbReference type="CDD" id="cd01949">
    <property type="entry name" value="GGDEF"/>
    <property type="match status" value="1"/>
</dbReference>
<name>A0A936YNV1_9HYPH</name>
<dbReference type="Proteomes" id="UP000633219">
    <property type="component" value="Unassembled WGS sequence"/>
</dbReference>
<dbReference type="RefSeq" id="WP_201661281.1">
    <property type="nucleotide sequence ID" value="NZ_JAEQNC010000010.1"/>
</dbReference>
<dbReference type="InterPro" id="IPR050469">
    <property type="entry name" value="Diguanylate_Cyclase"/>
</dbReference>
<reference evidence="5" key="1">
    <citation type="submission" date="2021-01" db="EMBL/GenBank/DDBJ databases">
        <title>Rhizobium sp. strain KVB221 16S ribosomal RNA gene Genome sequencing and assembly.</title>
        <authorList>
            <person name="Kang M."/>
        </authorList>
    </citation>
    <scope>NUCLEOTIDE SEQUENCE</scope>
    <source>
        <strain evidence="5">KVB221</strain>
    </source>
</reference>
<feature type="transmembrane region" description="Helical" evidence="3">
    <location>
        <begin position="33"/>
        <end position="55"/>
    </location>
</feature>